<reference evidence="9 10" key="1">
    <citation type="submission" date="2019-04" db="EMBL/GenBank/DDBJ databases">
        <title>Comparative genomics and transcriptomics to analyze fruiting body development in filamentous ascomycetes.</title>
        <authorList>
            <consortium name="DOE Joint Genome Institute"/>
            <person name="Lutkenhaus R."/>
            <person name="Traeger S."/>
            <person name="Breuer J."/>
            <person name="Kuo A."/>
            <person name="Lipzen A."/>
            <person name="Pangilinan J."/>
            <person name="Dilworth D."/>
            <person name="Sandor L."/>
            <person name="Poggeler S."/>
            <person name="Barry K."/>
            <person name="Grigoriev I.V."/>
            <person name="Nowrousian M."/>
        </authorList>
    </citation>
    <scope>NUCLEOTIDE SEQUENCE [LARGE SCALE GENOMIC DNA]</scope>
    <source>
        <strain evidence="9 10">CBS 389.68</strain>
    </source>
</reference>
<evidence type="ECO:0000256" key="2">
    <source>
        <dbReference type="ARBA" id="ARBA00022448"/>
    </source>
</evidence>
<sequence length="1727" mass="189304">MTTQFLQAELANLVQEAKRKNSDLRNAADKALQELKSINVAGDVEAGNLSSRPGLLSPFLMACGTRNSKFSTIGISCLQRLIISKALAKSRLREVLEAFREAANLGMCVDVQLKILQALPPLLQNYAADLQGPLLGEALMVCAVLQGSKTSVVNNTAAATLSQIVISIFDKIVTEDEKALEVPTVGEAPSASGNIPIRAAALDAYRVFYDICLLTEGQKAMYHRFNSLPQPFGLELIESVLTNHPDIFLSHPEQAHILQTRVAPLVIKSLSDKLNFPTTVRITRILYILLRRHLSILTKECEVSLRILIHMLEQDASQPWKRALGMEVFKGVFHEPALIRKIYSQFDGKEGGKPIIRELMGALTRLSTEKPSIIGLGSQSTAASLSQQLQSNQMSSDQVAIEAGGVAGIIGTVGVDTTMTGIGSWSIIRVPCIDQLDKSEPPAIPESYIYYLTLVCINSFSDGLAKFIIPLAAGSDTSKRRSKLIRDNGAPAGSDSEVGGLSTPVPDRVPSPAKGLRRKLTVRSLRVPINPLSLDSHPLYSEILTSSAIVETCWPAILAACSTFLNATMENELYHALVRSFQKFAHVAGLLRLTTPRDAFLTTLGKSAVPSNILSANVTSHPQSLPTPTESISSIAKGYLGVEGSTSSTGGGDHHAVSSLNVRHLRCLRALLNLGIALGPTLESSWTIILETLQQADFVLYASTKRGSRQQSSAGVQRIDSLKPNDPTNLMANIGSELTVVESAANKMFECTREFPDESFVDILKALCKLFHPDDEKATNRRISVDQARSMSPKPGPSTPNKRLSTSGGISAVAQLIGDNAFALAKIGEVALINMGRLIGPDAKSSGWTLLVDHLVTVIGARAISNTLRYKAAEVLNEIVVGAAKAVTPESVEDVGVIQRRALKALKDGIEHGHTLGELDSATKATEVEIHHAGLEGLNAILEHSGQSLVDGWDIAFDIIDSVFDSSQTWKRGRSLQLMATPEDTEIEARPSRSVRLIRSSFSSLELICSDFLASLPTSCVLVLIDALFAFCSQKDDLNISLTTITFFWNVSDFLQTRDDQEAATKGDELTAQAKNEMDLLAIVERKDVDPHSALWMLLLLRLTGLSTDHRAEVRNGSIQTLFRIFDTYGDQLGPQGWSSCLEIVVFKMMKMDPKDMAVSISEKAERKQWDDTIKLVLGGIGTLYSNYLDVFSQQTSFRNTWIVFVRYLETLLSWRSHEVSTSVFDVLSRVLEKVESPQKISTESTQDVWTLWSSQSVKLVSDNIERTGNGTQETLTSYINSFKSIYALLQPTLTVDTVRQTLEIIKECILFPDAPPYFRDIDTLTPLQNAALEVIQLIRTDIPDVPSLLLSRLADISAIAYTHTFDSTVTGRVPTCIALSAKVMEIMQDIVTKHIHNPEIYLSSAITHVFTALEIPINLKYAFLPPPKRPGQWVFATNAVLGIARLVIPAIETIPDVTKEIKGAIWKALVTIIAAIIRADGNEPVETSTLEKDETFDIDSFTEMRKLMIPRLGQEAVADDTILRYVKAVFWTSMLYGNDILEGVERDDDDQVWLKPRPLGKTTELALERRKRMAYVCIDELFSLVAAASGTDGEEVRRLAEVAAPWLIRRVGMVLGSFVADQPLRGLIPQPVAQRNEMLYLLQAAVKLESGLHTVQINGTLFPFIPMFLEANMAEDAPCIPPSSKRHLFKLFPLLTRCVLVAQSDQALLILLSKALDEMGGALNIR</sequence>
<evidence type="ECO:0000256" key="1">
    <source>
        <dbReference type="ARBA" id="ARBA00008144"/>
    </source>
</evidence>
<proteinExistence type="inferred from homology"/>
<dbReference type="InterPro" id="IPR032691">
    <property type="entry name" value="Mon2/Sec7/BIG1-like_HUS"/>
</dbReference>
<dbReference type="Pfam" id="PF16206">
    <property type="entry name" value="Mon2_C"/>
    <property type="match status" value="1"/>
</dbReference>
<evidence type="ECO:0008006" key="11">
    <source>
        <dbReference type="Google" id="ProtNLM"/>
    </source>
</evidence>
<keyword evidence="10" id="KW-1185">Reference proteome</keyword>
<evidence type="ECO:0000259" key="6">
    <source>
        <dbReference type="Pfam" id="PF12783"/>
    </source>
</evidence>
<dbReference type="Pfam" id="PF12783">
    <property type="entry name" value="Sec7-like_HUS"/>
    <property type="match status" value="1"/>
</dbReference>
<dbReference type="GO" id="GO:0015031">
    <property type="term" value="P:protein transport"/>
    <property type="evidence" value="ECO:0007669"/>
    <property type="project" value="UniProtKB-KW"/>
</dbReference>
<evidence type="ECO:0000256" key="5">
    <source>
        <dbReference type="SAM" id="MobiDB-lite"/>
    </source>
</evidence>
<dbReference type="PANTHER" id="PTHR10663:SF333">
    <property type="entry name" value="PROTEIN MON2 HOMOLOG"/>
    <property type="match status" value="1"/>
</dbReference>
<comment type="similarity">
    <text evidence="1">Belongs to the MON2 family.</text>
</comment>
<dbReference type="Pfam" id="PF16213">
    <property type="entry name" value="DCB"/>
    <property type="match status" value="1"/>
</dbReference>
<feature type="domain" description="Mon2 C-terminal" evidence="7">
    <location>
        <begin position="1011"/>
        <end position="1244"/>
    </location>
</feature>
<dbReference type="InParanoid" id="A0A4S2MT87"/>
<evidence type="ECO:0000259" key="7">
    <source>
        <dbReference type="Pfam" id="PF16206"/>
    </source>
</evidence>
<dbReference type="GO" id="GO:0005794">
    <property type="term" value="C:Golgi apparatus"/>
    <property type="evidence" value="ECO:0007669"/>
    <property type="project" value="UniProtKB-ARBA"/>
</dbReference>
<dbReference type="EMBL" id="ML220129">
    <property type="protein sequence ID" value="TGZ79709.1"/>
    <property type="molecule type" value="Genomic_DNA"/>
</dbReference>
<dbReference type="Proteomes" id="UP000298138">
    <property type="component" value="Unassembled WGS sequence"/>
</dbReference>
<dbReference type="PANTHER" id="PTHR10663">
    <property type="entry name" value="GUANYL-NUCLEOTIDE EXCHANGE FACTOR"/>
    <property type="match status" value="1"/>
</dbReference>
<evidence type="ECO:0000256" key="3">
    <source>
        <dbReference type="ARBA" id="ARBA00022927"/>
    </source>
</evidence>
<evidence type="ECO:0000256" key="4">
    <source>
        <dbReference type="SAM" id="Coils"/>
    </source>
</evidence>
<evidence type="ECO:0000313" key="9">
    <source>
        <dbReference type="EMBL" id="TGZ79709.1"/>
    </source>
</evidence>
<keyword evidence="3" id="KW-0653">Protein transport</keyword>
<feature type="region of interest" description="Disordered" evidence="5">
    <location>
        <begin position="485"/>
        <end position="513"/>
    </location>
</feature>
<gene>
    <name evidence="9" type="ORF">EX30DRAFT_308428</name>
</gene>
<organism evidence="9 10">
    <name type="scientific">Ascodesmis nigricans</name>
    <dbReference type="NCBI Taxonomy" id="341454"/>
    <lineage>
        <taxon>Eukaryota</taxon>
        <taxon>Fungi</taxon>
        <taxon>Dikarya</taxon>
        <taxon>Ascomycota</taxon>
        <taxon>Pezizomycotina</taxon>
        <taxon>Pezizomycetes</taxon>
        <taxon>Pezizales</taxon>
        <taxon>Ascodesmidaceae</taxon>
        <taxon>Ascodesmis</taxon>
    </lineage>
</organism>
<feature type="region of interest" description="Disordered" evidence="5">
    <location>
        <begin position="781"/>
        <end position="806"/>
    </location>
</feature>
<name>A0A4S2MT87_9PEZI</name>
<dbReference type="InterPro" id="IPR032817">
    <property type="entry name" value="Mon2_C"/>
</dbReference>
<dbReference type="SUPFAM" id="SSF48371">
    <property type="entry name" value="ARM repeat"/>
    <property type="match status" value="2"/>
</dbReference>
<evidence type="ECO:0000313" key="10">
    <source>
        <dbReference type="Proteomes" id="UP000298138"/>
    </source>
</evidence>
<keyword evidence="2" id="KW-0813">Transport</keyword>
<dbReference type="InterPro" id="IPR016024">
    <property type="entry name" value="ARM-type_fold"/>
</dbReference>
<feature type="coiled-coil region" evidence="4">
    <location>
        <begin position="3"/>
        <end position="41"/>
    </location>
</feature>
<dbReference type="STRING" id="341454.A0A4S2MT87"/>
<keyword evidence="4" id="KW-0175">Coiled coil</keyword>
<dbReference type="FunCoup" id="A0A4S2MT87">
    <property type="interactions" value="755"/>
</dbReference>
<feature type="domain" description="Mon2/Sec7/BIG1-like HUS" evidence="6">
    <location>
        <begin position="201"/>
        <end position="355"/>
    </location>
</feature>
<accession>A0A4S2MT87</accession>
<dbReference type="OrthoDB" id="294853at2759"/>
<evidence type="ECO:0000259" key="8">
    <source>
        <dbReference type="Pfam" id="PF16213"/>
    </source>
</evidence>
<feature type="domain" description="Mon2/Sec7/BIG1-like dimerisation and cyclophilin-binding" evidence="8">
    <location>
        <begin position="4"/>
        <end position="176"/>
    </location>
</feature>
<protein>
    <recommendedName>
        <fullName evidence="11">Endosomal peripheral membrane protein</fullName>
    </recommendedName>
</protein>
<dbReference type="InterPro" id="IPR032629">
    <property type="entry name" value="DCB_dom"/>
</dbReference>